<name>A0A8E2AVV7_9APHY</name>
<evidence type="ECO:0000256" key="1">
    <source>
        <dbReference type="ARBA" id="ARBA00009986"/>
    </source>
</evidence>
<dbReference type="SUPFAM" id="SSF53720">
    <property type="entry name" value="ALDH-like"/>
    <property type="match status" value="1"/>
</dbReference>
<dbReference type="InterPro" id="IPR029510">
    <property type="entry name" value="Ald_DH_CS_GLU"/>
</dbReference>
<evidence type="ECO:0000256" key="4">
    <source>
        <dbReference type="RuleBase" id="RU003345"/>
    </source>
</evidence>
<dbReference type="InterPro" id="IPR016163">
    <property type="entry name" value="Ald_DH_C"/>
</dbReference>
<feature type="active site" evidence="3">
    <location>
        <position position="269"/>
    </location>
</feature>
<dbReference type="CDD" id="cd07091">
    <property type="entry name" value="ALDH_F1-2_Ald2-like"/>
    <property type="match status" value="1"/>
</dbReference>
<dbReference type="AlphaFoldDB" id="A0A8E2AVV7"/>
<keyword evidence="2 4" id="KW-0560">Oxidoreductase</keyword>
<dbReference type="FunFam" id="3.40.309.10:FF:000001">
    <property type="entry name" value="Mitochondrial aldehyde dehydrogenase 2"/>
    <property type="match status" value="1"/>
</dbReference>
<dbReference type="InterPro" id="IPR016160">
    <property type="entry name" value="Ald_DH_CS_CYS"/>
</dbReference>
<organism evidence="6 7">
    <name type="scientific">Obba rivulosa</name>
    <dbReference type="NCBI Taxonomy" id="1052685"/>
    <lineage>
        <taxon>Eukaryota</taxon>
        <taxon>Fungi</taxon>
        <taxon>Dikarya</taxon>
        <taxon>Basidiomycota</taxon>
        <taxon>Agaricomycotina</taxon>
        <taxon>Agaricomycetes</taxon>
        <taxon>Polyporales</taxon>
        <taxon>Gelatoporiaceae</taxon>
        <taxon>Obba</taxon>
    </lineage>
</organism>
<dbReference type="EMBL" id="KV722533">
    <property type="protein sequence ID" value="OCH86340.1"/>
    <property type="molecule type" value="Genomic_DNA"/>
</dbReference>
<dbReference type="PANTHER" id="PTHR11699">
    <property type="entry name" value="ALDEHYDE DEHYDROGENASE-RELATED"/>
    <property type="match status" value="1"/>
</dbReference>
<dbReference type="OrthoDB" id="310895at2759"/>
<dbReference type="Gene3D" id="3.40.309.10">
    <property type="entry name" value="Aldehyde Dehydrogenase, Chain A, domain 2"/>
    <property type="match status" value="1"/>
</dbReference>
<dbReference type="PROSITE" id="PS00687">
    <property type="entry name" value="ALDEHYDE_DEHYDR_GLU"/>
    <property type="match status" value="1"/>
</dbReference>
<sequence>MPEIFEYEWNTPAYKGKTALPTGLYIDGKWVEGSSQSTIDVINPTNGKVITKIAEGTAKDVDLAVQAAHKAFETTWGLNAPGSERGRLLYKLADLIEQHTEEFAAIEALDNGKAFNWAKMADVGLSLGIWRYYAGWADKVQGDTIETSADKLNYTRHEPIGACGLIVPWNFPLLIASWKIAPALATGCTVILKPSEFTPLTALLLAKLTAEAGFPAGVFNVVNGYGHVVGQALSEHPTLEKIGFTGSTLVGRKLMEASAKSNLKKLSLELGGKSPNIIFDDADLDAAVQWANHGIFFNHGQVCAAGSRIFVHAKIYDEFLKKFTEKTKELKVGDPFAPDTFQGPQVSEVQFNRVMGYIEAGKAAGATLHLGGHRIGNEGYFIAPTIFTDTTPDMQIVREEIFGPVAAIIKFEDDDDIVAKANDSVYGLAAAVFSKDIKRALTTAHKLRAGTVWVNCYNNLAPNVPFGGFKQSGFGRDLGAHALENYTSVKAVQVNLA</sequence>
<dbReference type="Pfam" id="PF00171">
    <property type="entry name" value="Aldedh"/>
    <property type="match status" value="1"/>
</dbReference>
<comment type="similarity">
    <text evidence="1 4">Belongs to the aldehyde dehydrogenase family.</text>
</comment>
<feature type="domain" description="Aldehyde dehydrogenase" evidence="5">
    <location>
        <begin position="30"/>
        <end position="492"/>
    </location>
</feature>
<dbReference type="Gene3D" id="3.40.605.10">
    <property type="entry name" value="Aldehyde Dehydrogenase, Chain A, domain 1"/>
    <property type="match status" value="1"/>
</dbReference>
<evidence type="ECO:0000256" key="3">
    <source>
        <dbReference type="PROSITE-ProRule" id="PRU10007"/>
    </source>
</evidence>
<dbReference type="GO" id="GO:0019413">
    <property type="term" value="P:acetate biosynthetic process"/>
    <property type="evidence" value="ECO:0007669"/>
    <property type="project" value="UniProtKB-ARBA"/>
</dbReference>
<protein>
    <submittedName>
        <fullName evidence="6">Aldehyde dehydrogenase</fullName>
    </submittedName>
</protein>
<dbReference type="PROSITE" id="PS00070">
    <property type="entry name" value="ALDEHYDE_DEHYDR_CYS"/>
    <property type="match status" value="1"/>
</dbReference>
<evidence type="ECO:0000313" key="7">
    <source>
        <dbReference type="Proteomes" id="UP000250043"/>
    </source>
</evidence>
<dbReference type="GO" id="GO:0004030">
    <property type="term" value="F:aldehyde dehydrogenase [NAD(P)+] activity"/>
    <property type="evidence" value="ECO:0007669"/>
    <property type="project" value="UniProtKB-ARBA"/>
</dbReference>
<evidence type="ECO:0000313" key="6">
    <source>
        <dbReference type="EMBL" id="OCH86340.1"/>
    </source>
</evidence>
<dbReference type="InterPro" id="IPR016161">
    <property type="entry name" value="Ald_DH/histidinol_DH"/>
</dbReference>
<evidence type="ECO:0000259" key="5">
    <source>
        <dbReference type="Pfam" id="PF00171"/>
    </source>
</evidence>
<dbReference type="FunFam" id="3.40.605.10:FF:000026">
    <property type="entry name" value="Aldehyde dehydrogenase, putative"/>
    <property type="match status" value="1"/>
</dbReference>
<reference evidence="6 7" key="1">
    <citation type="submission" date="2016-07" db="EMBL/GenBank/DDBJ databases">
        <title>Draft genome of the white-rot fungus Obba rivulosa 3A-2.</title>
        <authorList>
            <consortium name="DOE Joint Genome Institute"/>
            <person name="Miettinen O."/>
            <person name="Riley R."/>
            <person name="Acob R."/>
            <person name="Barry K."/>
            <person name="Cullen D."/>
            <person name="De Vries R."/>
            <person name="Hainaut M."/>
            <person name="Hatakka A."/>
            <person name="Henrissat B."/>
            <person name="Hilden K."/>
            <person name="Kuo R."/>
            <person name="Labutti K."/>
            <person name="Lipzen A."/>
            <person name="Makela M.R."/>
            <person name="Sandor L."/>
            <person name="Spatafora J.W."/>
            <person name="Grigoriev I.V."/>
            <person name="Hibbett D.S."/>
        </authorList>
    </citation>
    <scope>NUCLEOTIDE SEQUENCE [LARGE SCALE GENOMIC DNA]</scope>
    <source>
        <strain evidence="6 7">3A-2</strain>
    </source>
</reference>
<dbReference type="InterPro" id="IPR015590">
    <property type="entry name" value="Aldehyde_DH_dom"/>
</dbReference>
<dbReference type="FunFam" id="3.40.605.10:FF:000007">
    <property type="entry name" value="NAD/NADP-dependent betaine aldehyde dehydrogenase"/>
    <property type="match status" value="1"/>
</dbReference>
<accession>A0A8E2AVV7</accession>
<dbReference type="InterPro" id="IPR016162">
    <property type="entry name" value="Ald_DH_N"/>
</dbReference>
<evidence type="ECO:0000256" key="2">
    <source>
        <dbReference type="ARBA" id="ARBA00023002"/>
    </source>
</evidence>
<dbReference type="Proteomes" id="UP000250043">
    <property type="component" value="Unassembled WGS sequence"/>
</dbReference>
<gene>
    <name evidence="6" type="ORF">OBBRIDRAFT_838260</name>
</gene>
<proteinExistence type="inferred from homology"/>
<keyword evidence="7" id="KW-1185">Reference proteome</keyword>